<dbReference type="AlphaFoldDB" id="A0AAW2G1H9"/>
<proteinExistence type="predicted"/>
<evidence type="ECO:0000313" key="3">
    <source>
        <dbReference type="Proteomes" id="UP001430953"/>
    </source>
</evidence>
<dbReference type="Proteomes" id="UP001430953">
    <property type="component" value="Unassembled WGS sequence"/>
</dbReference>
<dbReference type="EMBL" id="JADYXP020000006">
    <property type="protein sequence ID" value="KAL0121538.1"/>
    <property type="molecule type" value="Genomic_DNA"/>
</dbReference>
<gene>
    <name evidence="2" type="ORF">PUN28_006803</name>
</gene>
<evidence type="ECO:0000256" key="1">
    <source>
        <dbReference type="SAM" id="MobiDB-lite"/>
    </source>
</evidence>
<organism evidence="2 3">
    <name type="scientific">Cardiocondyla obscurior</name>
    <dbReference type="NCBI Taxonomy" id="286306"/>
    <lineage>
        <taxon>Eukaryota</taxon>
        <taxon>Metazoa</taxon>
        <taxon>Ecdysozoa</taxon>
        <taxon>Arthropoda</taxon>
        <taxon>Hexapoda</taxon>
        <taxon>Insecta</taxon>
        <taxon>Pterygota</taxon>
        <taxon>Neoptera</taxon>
        <taxon>Endopterygota</taxon>
        <taxon>Hymenoptera</taxon>
        <taxon>Apocrita</taxon>
        <taxon>Aculeata</taxon>
        <taxon>Formicoidea</taxon>
        <taxon>Formicidae</taxon>
        <taxon>Myrmicinae</taxon>
        <taxon>Cardiocondyla</taxon>
    </lineage>
</organism>
<protein>
    <submittedName>
        <fullName evidence="2">Uncharacterized protein</fullName>
    </submittedName>
</protein>
<sequence>MQRTLLHICGPNGGSTCRLVFRKQVLIFFSKKRKREREREKNFAILRLMGVRIRALRGSVLPYKAESVETLTLEGQRKVTNYHAPLSFTEILSLDESSGPIALKSLDVNSLRSFVFSLSLSFARIGFSPPHPITLSVYFSSRCIVLDLYLCCIFYFMCQGDFSTVSNFAHPKFRRNAPQLSAQRLPDQKYLSNLHRVYIRCGQLAVIIRRSYASKSPKCLREEGLSTAASKKKRKKKSRLHEQIAPRGKSKLSIAEIREMEKRYRPGQGEQKKKPYVSRDQSSLRTRICALIYSVILYLRTVTIYTADLLSHLISFYVARSVHGEIYLRLMPRSVFAASSRQNFTSLKDTSI</sequence>
<reference evidence="2 3" key="1">
    <citation type="submission" date="2023-03" db="EMBL/GenBank/DDBJ databases">
        <title>High recombination rates correlate with genetic variation in Cardiocondyla obscurior ants.</title>
        <authorList>
            <person name="Errbii M."/>
        </authorList>
    </citation>
    <scope>NUCLEOTIDE SEQUENCE [LARGE SCALE GENOMIC DNA]</scope>
    <source>
        <strain evidence="2">Alpha-2009</strain>
        <tissue evidence="2">Whole body</tissue>
    </source>
</reference>
<keyword evidence="3" id="KW-1185">Reference proteome</keyword>
<feature type="compositionally biased region" description="Basic residues" evidence="1">
    <location>
        <begin position="230"/>
        <end position="239"/>
    </location>
</feature>
<comment type="caution">
    <text evidence="2">The sequence shown here is derived from an EMBL/GenBank/DDBJ whole genome shotgun (WGS) entry which is preliminary data.</text>
</comment>
<feature type="region of interest" description="Disordered" evidence="1">
    <location>
        <begin position="224"/>
        <end position="245"/>
    </location>
</feature>
<evidence type="ECO:0000313" key="2">
    <source>
        <dbReference type="EMBL" id="KAL0121538.1"/>
    </source>
</evidence>
<accession>A0AAW2G1H9</accession>
<name>A0AAW2G1H9_9HYME</name>